<dbReference type="NCBIfam" id="NF005559">
    <property type="entry name" value="PRK07231.1"/>
    <property type="match status" value="1"/>
</dbReference>
<evidence type="ECO:0008006" key="5">
    <source>
        <dbReference type="Google" id="ProtNLM"/>
    </source>
</evidence>
<dbReference type="PANTHER" id="PTHR43180:SF30">
    <property type="entry name" value="MOMILACTONE A SYNTHASE"/>
    <property type="match status" value="1"/>
</dbReference>
<dbReference type="CDD" id="cd05326">
    <property type="entry name" value="secoisolariciresinol-DH_like_SDR_c"/>
    <property type="match status" value="1"/>
</dbReference>
<dbReference type="Proteomes" id="UP000290289">
    <property type="component" value="Chromosome 11"/>
</dbReference>
<dbReference type="InterPro" id="IPR020904">
    <property type="entry name" value="Sc_DH/Rdtase_CS"/>
</dbReference>
<comment type="similarity">
    <text evidence="1">Belongs to the short-chain dehydrogenases/reductases (SDR) family.</text>
</comment>
<dbReference type="STRING" id="3750.A0A498IMD9"/>
<proteinExistence type="inferred from homology"/>
<name>A0A498IMD9_MALDO</name>
<dbReference type="InterPro" id="IPR045309">
    <property type="entry name" value="ABA2-like"/>
</dbReference>
<evidence type="ECO:0000256" key="2">
    <source>
        <dbReference type="ARBA" id="ARBA00023002"/>
    </source>
</evidence>
<comment type="caution">
    <text evidence="3">The sequence shown here is derived from an EMBL/GenBank/DDBJ whole genome shotgun (WGS) entry which is preliminary data.</text>
</comment>
<keyword evidence="2" id="KW-0560">Oxidoreductase</keyword>
<accession>A0A498IMD9</accession>
<reference evidence="3 4" key="1">
    <citation type="submission" date="2018-10" db="EMBL/GenBank/DDBJ databases">
        <title>A high-quality apple genome assembly.</title>
        <authorList>
            <person name="Hu J."/>
        </authorList>
    </citation>
    <scope>NUCLEOTIDE SEQUENCE [LARGE SCALE GENOMIC DNA]</scope>
    <source>
        <strain evidence="4">cv. HFTH1</strain>
        <tissue evidence="3">Young leaf</tissue>
    </source>
</reference>
<evidence type="ECO:0000313" key="4">
    <source>
        <dbReference type="Proteomes" id="UP000290289"/>
    </source>
</evidence>
<dbReference type="AlphaFoldDB" id="A0A498IMD9"/>
<dbReference type="PANTHER" id="PTHR43180">
    <property type="entry name" value="3-OXOACYL-(ACYL-CARRIER-PROTEIN) REDUCTASE (AFU_ORTHOLOGUE AFUA_6G11210)"/>
    <property type="match status" value="1"/>
</dbReference>
<keyword evidence="4" id="KW-1185">Reference proteome</keyword>
<evidence type="ECO:0000313" key="3">
    <source>
        <dbReference type="EMBL" id="RXH83354.1"/>
    </source>
</evidence>
<dbReference type="InterPro" id="IPR036291">
    <property type="entry name" value="NAD(P)-bd_dom_sf"/>
</dbReference>
<dbReference type="FunFam" id="3.40.50.720:FF:000084">
    <property type="entry name" value="Short-chain dehydrogenase reductase"/>
    <property type="match status" value="1"/>
</dbReference>
<dbReference type="PRINTS" id="PR00081">
    <property type="entry name" value="GDHRDH"/>
</dbReference>
<dbReference type="InterPro" id="IPR002347">
    <property type="entry name" value="SDR_fam"/>
</dbReference>
<dbReference type="EMBL" id="RDQH01000337">
    <property type="protein sequence ID" value="RXH83354.1"/>
    <property type="molecule type" value="Genomic_DNA"/>
</dbReference>
<dbReference type="Gene3D" id="3.40.50.720">
    <property type="entry name" value="NAD(P)-binding Rossmann-like Domain"/>
    <property type="match status" value="1"/>
</dbReference>
<organism evidence="3 4">
    <name type="scientific">Malus domestica</name>
    <name type="common">Apple</name>
    <name type="synonym">Pyrus malus</name>
    <dbReference type="NCBI Taxonomy" id="3750"/>
    <lineage>
        <taxon>Eukaryota</taxon>
        <taxon>Viridiplantae</taxon>
        <taxon>Streptophyta</taxon>
        <taxon>Embryophyta</taxon>
        <taxon>Tracheophyta</taxon>
        <taxon>Spermatophyta</taxon>
        <taxon>Magnoliopsida</taxon>
        <taxon>eudicotyledons</taxon>
        <taxon>Gunneridae</taxon>
        <taxon>Pentapetalae</taxon>
        <taxon>rosids</taxon>
        <taxon>fabids</taxon>
        <taxon>Rosales</taxon>
        <taxon>Rosaceae</taxon>
        <taxon>Amygdaloideae</taxon>
        <taxon>Maleae</taxon>
        <taxon>Malus</taxon>
    </lineage>
</organism>
<protein>
    <recommendedName>
        <fullName evidence="5">Secoisolariciresinol dehydrogenase-like</fullName>
    </recommendedName>
</protein>
<sequence>MGSFSFVSAAAARRRNFVIKCYKFVFYGCGMSRSRGKRWNEKSAKFRPMGQPVPQFLDAPNLGQNGSSRSVPSRPTYQMVPNSFLILLLAKIHHQLLLEGKVALITGGASGIGEFTARVFTKHGAKVVIADVQDDLGESVCTDLNSSSASFVHCDVTKEEDIENAVNTATSKYGKLDIMFNNAGIAGTPKPNILDNDKAEFEQVLSVNLVGSFLGIKHAARVMIPAGQGSIINTASVCSTIGGGASHAYTSSKHGVVGLMKNAAVELGQYGIRVNCVSPYLVATPLAKDFFNLDDDGVHGVYSNLKGKVLRPEDIAEAALYLGSDESKYVSGHNLLVDGGYSIVNPRFCMFEKS</sequence>
<dbReference type="PROSITE" id="PS00061">
    <property type="entry name" value="ADH_SHORT"/>
    <property type="match status" value="1"/>
</dbReference>
<dbReference type="PRINTS" id="PR00080">
    <property type="entry name" value="SDRFAMILY"/>
</dbReference>
<dbReference type="GO" id="GO:0016616">
    <property type="term" value="F:oxidoreductase activity, acting on the CH-OH group of donors, NAD or NADP as acceptor"/>
    <property type="evidence" value="ECO:0007669"/>
    <property type="project" value="InterPro"/>
</dbReference>
<evidence type="ECO:0000256" key="1">
    <source>
        <dbReference type="ARBA" id="ARBA00006484"/>
    </source>
</evidence>
<gene>
    <name evidence="3" type="ORF">DVH24_005607</name>
</gene>
<dbReference type="Pfam" id="PF13561">
    <property type="entry name" value="adh_short_C2"/>
    <property type="match status" value="1"/>
</dbReference>
<dbReference type="SUPFAM" id="SSF51735">
    <property type="entry name" value="NAD(P)-binding Rossmann-fold domains"/>
    <property type="match status" value="1"/>
</dbReference>